<dbReference type="PANTHER" id="PTHR33265">
    <property type="entry name" value="AVR9/CF-9 RAPIDLY ELICITED PROTEIN-RELATED"/>
    <property type="match status" value="1"/>
</dbReference>
<dbReference type="Pfam" id="PF05553">
    <property type="entry name" value="DUF761"/>
    <property type="match status" value="1"/>
</dbReference>
<evidence type="ECO:0000313" key="2">
    <source>
        <dbReference type="Proteomes" id="UP001497516"/>
    </source>
</evidence>
<gene>
    <name evidence="1" type="ORF">LTRI10_LOCUS48102</name>
</gene>
<accession>A0AAV2GEE9</accession>
<protein>
    <submittedName>
        <fullName evidence="1">Uncharacterized protein</fullName>
    </submittedName>
</protein>
<dbReference type="Proteomes" id="UP001497516">
    <property type="component" value="Chromosome 8"/>
</dbReference>
<proteinExistence type="predicted"/>
<name>A0AAV2GEE9_9ROSI</name>
<dbReference type="PANTHER" id="PTHR33265:SF10">
    <property type="entry name" value="OS01G0133200 PROTEIN"/>
    <property type="match status" value="1"/>
</dbReference>
<dbReference type="EMBL" id="OZ034821">
    <property type="protein sequence ID" value="CAL1408517.1"/>
    <property type="molecule type" value="Genomic_DNA"/>
</dbReference>
<keyword evidence="2" id="KW-1185">Reference proteome</keyword>
<reference evidence="1 2" key="1">
    <citation type="submission" date="2024-04" db="EMBL/GenBank/DDBJ databases">
        <authorList>
            <person name="Fracassetti M."/>
        </authorList>
    </citation>
    <scope>NUCLEOTIDE SEQUENCE [LARGE SCALE GENOMIC DNA]</scope>
</reference>
<evidence type="ECO:0000313" key="1">
    <source>
        <dbReference type="EMBL" id="CAL1408517.1"/>
    </source>
</evidence>
<dbReference type="InterPro" id="IPR008480">
    <property type="entry name" value="DUF761_pln"/>
</dbReference>
<dbReference type="AlphaFoldDB" id="A0AAV2GEE9"/>
<organism evidence="1 2">
    <name type="scientific">Linum trigynum</name>
    <dbReference type="NCBI Taxonomy" id="586398"/>
    <lineage>
        <taxon>Eukaryota</taxon>
        <taxon>Viridiplantae</taxon>
        <taxon>Streptophyta</taxon>
        <taxon>Embryophyta</taxon>
        <taxon>Tracheophyta</taxon>
        <taxon>Spermatophyta</taxon>
        <taxon>Magnoliopsida</taxon>
        <taxon>eudicotyledons</taxon>
        <taxon>Gunneridae</taxon>
        <taxon>Pentapetalae</taxon>
        <taxon>rosids</taxon>
        <taxon>fabids</taxon>
        <taxon>Malpighiales</taxon>
        <taxon>Linaceae</taxon>
        <taxon>Linum</taxon>
    </lineage>
</organism>
<sequence length="208" mass="24111">MARERLRILLRELSHRVRTSILMGKIRRMSKTARGKMKLRMLLLMLKQSNNNNWDSNYYINNRRRRGHGFAAELQYEEFSASSTPLIVYRAGHGGRFRSNYLHSLLLLCRPACLGGLDNKGRRGANVRLSIGSSNSKLPDDDAVWWAEQECDAFHSGVMVEWKGGDEVVAAAAMEEEEEEEVDSVDEKAERFIERFYQEMRLQRRQSL</sequence>